<evidence type="ECO:0000313" key="4">
    <source>
        <dbReference type="Proteomes" id="UP001187682"/>
    </source>
</evidence>
<name>A0AAE8SSK1_9PEZI</name>
<dbReference type="PANTHER" id="PTHR10039:SF10">
    <property type="entry name" value="NACHT DOMAIN-CONTAINING PROTEIN"/>
    <property type="match status" value="1"/>
</dbReference>
<accession>A0AAE8SSK1</accession>
<feature type="domain" description="Nephrocystin 3-like N-terminal" evidence="2">
    <location>
        <begin position="281"/>
        <end position="454"/>
    </location>
</feature>
<evidence type="ECO:0000256" key="1">
    <source>
        <dbReference type="ARBA" id="ARBA00022737"/>
    </source>
</evidence>
<dbReference type="InterPro" id="IPR056884">
    <property type="entry name" value="NPHP3-like_N"/>
</dbReference>
<evidence type="ECO:0000313" key="3">
    <source>
        <dbReference type="EMBL" id="SPN98693.1"/>
    </source>
</evidence>
<proteinExistence type="predicted"/>
<protein>
    <recommendedName>
        <fullName evidence="2">Nephrocystin 3-like N-terminal domain-containing protein</fullName>
    </recommendedName>
</protein>
<dbReference type="Pfam" id="PF24883">
    <property type="entry name" value="NPHP3_N"/>
    <property type="match status" value="1"/>
</dbReference>
<sequence>METAKAVVQAGRLKPYLRLSRAISEYGQVLDEIDSGNRIVFKNIQARSRPTEAHEVTRLAERLNRDGSRLHRTWKPYATRLLSFLEQIRTFAKAGDVLVGGSQNMIACGVWATVRVCLEVVIGHLALFERLSRLWMTLGRLSTIYDDIVALYPAARDLQDLMCEYLIVVVELCKRVTIFTSRRTIFQLTSQLTSSVEGELRDFEASLKAWGVLIEQKVNFLRAKSQQESAGTLARIANKLSSASGRIEKMHNAERRMELFRRLSRHQDQFELEWRRLRRKGTAAWIFEDENYLGWRRSAGSSHLCIHGTLGSGKSVLMANIVAVLHSEHPCGDIKRGSEDISSSSPMGFIVASFFTPGGHRPGSIDDAVILGSLAFQLIRGCGESVMQSTLGTDSEIDAARFWSNINGYLPGEGQVFVILDGLEELQPEVSGHVLETLRRASLSCNRLHICASCQTSSPFKAMLREYGFDTSVSMTNNAKDKEIEEFIESEIERRSKLCDMSTVLAEAVKDALTVGAQGMYLWAALQLERVLPQYRMAVLTDSDVRNILADLPVDLNAAFQKALESIYNPKYGGRIFQVVAAAERPLTTRELRVALNVRPGVPSWDGSTMVWDPVSVVVGCGGGLLEIDEEYQTVHFIHHSALAYLLHGEDDGPGPHRLCFGLPEASQLMASISVAYLHFPMHNQQLVLRQREGLKPKNVVIKVTEIAASQGRVGKILTHLRQRHEAQLQERDFDISRVLDGISSTSTRNDESNSEALILLDYVQEYWLQHTRDVVSDSVGTQTLLHELFRSTAPHVPKPWTDGDWKDALKWAWENDHTALLQYASLKTWQPPVSQYISRLPKAELIKRYYKKMTGRSFSTILVSYALTAYLSETAAGLDWWLTHAPLEWRDLCDHTIFSSPLKEIGREPDLEIIKRFLQAGADPETPLWLPAGPPILDYFVARQPPGIERLSAVRYLLELGAPSMSAPASWILGQSALGNAIVEGDFDLVHLLIAAGVLAPDLQVVVNTDGQHAEELARQNGRISLFKATVETCTKSFTTDTPTTHFERYYRDVALGDDRVSQSFLQSLGPVVLGRLLYVKLDASISVSELQNIINAGGDPGPSIAKAMVCSMPEVVASIIANGVALEQPAKADCRGKWGFAPKGYTPKEVFDLLENGRRNAILSALSEQGVPDIVVDVRETDYMYTPPPS</sequence>
<dbReference type="Gene3D" id="1.25.40.20">
    <property type="entry name" value="Ankyrin repeat-containing domain"/>
    <property type="match status" value="1"/>
</dbReference>
<comment type="caution">
    <text evidence="3">The sequence shown here is derived from an EMBL/GenBank/DDBJ whole genome shotgun (WGS) entry which is preliminary data.</text>
</comment>
<dbReference type="Proteomes" id="UP001187682">
    <property type="component" value="Unassembled WGS sequence"/>
</dbReference>
<evidence type="ECO:0000259" key="2">
    <source>
        <dbReference type="Pfam" id="PF24883"/>
    </source>
</evidence>
<gene>
    <name evidence="3" type="ORF">DNG_01737</name>
</gene>
<dbReference type="AlphaFoldDB" id="A0AAE8SSK1"/>
<dbReference type="EMBL" id="ONZQ02000002">
    <property type="protein sequence ID" value="SPN98693.1"/>
    <property type="molecule type" value="Genomic_DNA"/>
</dbReference>
<keyword evidence="4" id="KW-1185">Reference proteome</keyword>
<reference evidence="3" key="1">
    <citation type="submission" date="2018-03" db="EMBL/GenBank/DDBJ databases">
        <authorList>
            <person name="Guldener U."/>
        </authorList>
    </citation>
    <scope>NUCLEOTIDE SEQUENCE</scope>
</reference>
<organism evidence="3 4">
    <name type="scientific">Cephalotrichum gorgonifer</name>
    <dbReference type="NCBI Taxonomy" id="2041049"/>
    <lineage>
        <taxon>Eukaryota</taxon>
        <taxon>Fungi</taxon>
        <taxon>Dikarya</taxon>
        <taxon>Ascomycota</taxon>
        <taxon>Pezizomycotina</taxon>
        <taxon>Sordariomycetes</taxon>
        <taxon>Hypocreomycetidae</taxon>
        <taxon>Microascales</taxon>
        <taxon>Microascaceae</taxon>
        <taxon>Cephalotrichum</taxon>
    </lineage>
</organism>
<dbReference type="PANTHER" id="PTHR10039">
    <property type="entry name" value="AMELOGENIN"/>
    <property type="match status" value="1"/>
</dbReference>
<dbReference type="SUPFAM" id="SSF48403">
    <property type="entry name" value="Ankyrin repeat"/>
    <property type="match status" value="1"/>
</dbReference>
<dbReference type="InterPro" id="IPR036770">
    <property type="entry name" value="Ankyrin_rpt-contain_sf"/>
</dbReference>
<keyword evidence="1" id="KW-0677">Repeat</keyword>